<keyword evidence="2" id="KW-1185">Reference proteome</keyword>
<dbReference type="RefSeq" id="WP_153235730.1">
    <property type="nucleotide sequence ID" value="NZ_WINI01000008.1"/>
</dbReference>
<reference evidence="1 2" key="1">
    <citation type="submission" date="2019-10" db="EMBL/GenBank/DDBJ databases">
        <title>Glaciimonas soli sp. nov., a psychrophilic bacterium isolated from the forest soil of a high elevation mountain in Taiwan.</title>
        <authorList>
            <person name="Wang L.-T."/>
            <person name="Shieh W.Y."/>
        </authorList>
    </citation>
    <scope>NUCLEOTIDE SEQUENCE [LARGE SCALE GENOMIC DNA]</scope>
    <source>
        <strain evidence="1 2">GS1</strain>
    </source>
</reference>
<evidence type="ECO:0000313" key="2">
    <source>
        <dbReference type="Proteomes" id="UP000451565"/>
    </source>
</evidence>
<dbReference type="NCBIfam" id="TIGR03353">
    <property type="entry name" value="VI_chp_4"/>
    <property type="match status" value="1"/>
</dbReference>
<dbReference type="Pfam" id="PF05936">
    <property type="entry name" value="T6SS_VasE"/>
    <property type="match status" value="1"/>
</dbReference>
<dbReference type="AlphaFoldDB" id="A0A843YWQ3"/>
<sequence>MSWHNKVIWSEGLFLRPQLFQQQERYLEAYAHKRSAPLSPFYWGFSHYHIDTESLSLGKLVMSSGNGVFADGTPFDTPSQAPPPPPLTILPEHLEQLIYLAVPIRTPNAEESTFDDEPGSLARYAVTDEELRDANSLGQGPKLVQLAQLRLRLLPQKELTDAWIGLPIAKVTALRSDGSATLDQHFIPPVTSYGTSQLLTSWVNKIQGLTHLRGDTLASRLTGADGKSSDSSEVSDYLLLQILNRYEPLLNHLLAVQETTPEALYTLLIAYAGDLSTFVRAATRRPKAVLPYKHVDPYLTFKDLIDDVHAMLNEVLVRSAQRIEFELRPHGVRLAVIDPTALQSFGSMVLAVAANMPSEELVQKFAAQSKVGPSDRLPEMIRSHLPGVALSALPVPPRQIPFNAGFVYYELGSSSPMWEHIRTHGGLAMHVAGEFPGLRVELWGVREK</sequence>
<dbReference type="Proteomes" id="UP000451565">
    <property type="component" value="Unassembled WGS sequence"/>
</dbReference>
<proteinExistence type="predicted"/>
<dbReference type="PANTHER" id="PTHR35566">
    <property type="entry name" value="BLR3599 PROTEIN"/>
    <property type="match status" value="1"/>
</dbReference>
<dbReference type="PANTHER" id="PTHR35566:SF6">
    <property type="entry name" value="CYTOPLASMIC PROTEIN"/>
    <property type="match status" value="1"/>
</dbReference>
<gene>
    <name evidence="1" type="primary">tssK</name>
    <name evidence="1" type="ORF">GEV47_15615</name>
</gene>
<dbReference type="OrthoDB" id="9775333at2"/>
<organism evidence="1 2">
    <name type="scientific">Glaciimonas soli</name>
    <dbReference type="NCBI Taxonomy" id="2590999"/>
    <lineage>
        <taxon>Bacteria</taxon>
        <taxon>Pseudomonadati</taxon>
        <taxon>Pseudomonadota</taxon>
        <taxon>Betaproteobacteria</taxon>
        <taxon>Burkholderiales</taxon>
        <taxon>Oxalobacteraceae</taxon>
        <taxon>Glaciimonas</taxon>
    </lineage>
</organism>
<name>A0A843YWQ3_9BURK</name>
<dbReference type="EMBL" id="WINI01000008">
    <property type="protein sequence ID" value="MQR02104.1"/>
    <property type="molecule type" value="Genomic_DNA"/>
</dbReference>
<comment type="caution">
    <text evidence="1">The sequence shown here is derived from an EMBL/GenBank/DDBJ whole genome shotgun (WGS) entry which is preliminary data.</text>
</comment>
<protein>
    <submittedName>
        <fullName evidence="1">Type VI secretion system baseplate subunit TssK</fullName>
    </submittedName>
</protein>
<accession>A0A843YWQ3</accession>
<evidence type="ECO:0000313" key="1">
    <source>
        <dbReference type="EMBL" id="MQR02104.1"/>
    </source>
</evidence>
<dbReference type="InterPro" id="IPR010263">
    <property type="entry name" value="T6SS_TssK"/>
</dbReference>